<dbReference type="VEuPathDB" id="PlasmoDB:PmUG01_04012200"/>
<keyword evidence="1" id="KW-0472">Membrane</keyword>
<organism evidence="2 3">
    <name type="scientific">Plasmodium malariae</name>
    <dbReference type="NCBI Taxonomy" id="5858"/>
    <lineage>
        <taxon>Eukaryota</taxon>
        <taxon>Sar</taxon>
        <taxon>Alveolata</taxon>
        <taxon>Apicomplexa</taxon>
        <taxon>Aconoidasida</taxon>
        <taxon>Haemosporida</taxon>
        <taxon>Plasmodiidae</taxon>
        <taxon>Plasmodium</taxon>
        <taxon>Plasmodium (Plasmodium)</taxon>
    </lineage>
</organism>
<name>A0A1D3JIV0_PLAMA</name>
<dbReference type="KEGG" id="pmal:PMUG01_04012200"/>
<dbReference type="Proteomes" id="UP000219813">
    <property type="component" value="Chromosome 4"/>
</dbReference>
<reference evidence="2 3" key="1">
    <citation type="submission" date="2016-06" db="EMBL/GenBank/DDBJ databases">
        <authorList>
            <consortium name="Pathogen Informatics"/>
        </authorList>
    </citation>
    <scope>NUCLEOTIDE SEQUENCE [LARGE SCALE GENOMIC DNA]</scope>
</reference>
<keyword evidence="1" id="KW-1133">Transmembrane helix</keyword>
<keyword evidence="3" id="KW-1185">Reference proteome</keyword>
<dbReference type="RefSeq" id="XP_028859580.1">
    <property type="nucleotide sequence ID" value="XM_029003114.1"/>
</dbReference>
<feature type="transmembrane region" description="Helical" evidence="1">
    <location>
        <begin position="6"/>
        <end position="24"/>
    </location>
</feature>
<accession>A0A1D3JIV0</accession>
<evidence type="ECO:0000313" key="2">
    <source>
        <dbReference type="EMBL" id="SBT86430.1"/>
    </source>
</evidence>
<evidence type="ECO:0000313" key="3">
    <source>
        <dbReference type="Proteomes" id="UP000219813"/>
    </source>
</evidence>
<dbReference type="OrthoDB" id="386050at2759"/>
<protein>
    <recommendedName>
        <fullName evidence="4">Pv-fam-d protein</fullName>
    </recommendedName>
</protein>
<dbReference type="EMBL" id="LT594625">
    <property type="protein sequence ID" value="SBT86430.1"/>
    <property type="molecule type" value="Genomic_DNA"/>
</dbReference>
<gene>
    <name evidence="2" type="primary">PmUG01_04012200</name>
    <name evidence="2" type="ORF">PMUG01_04012200</name>
</gene>
<sequence>MKQNSIIFVFFTKSIIFSVLVWTWKYYNELSICGELCNNKCSQIYKSNVIFRRTLNSEIDISEEKYGKLKERIFNILDESDDAFAERLKGLEHDDLFRKRFKELIVRDISEQKLNHSVQHKKIQKHDAFNYEHNLKKKSHPLKHYNSAEKYKNVPKCSKTVNSQIEIDTFPKSSKKKRYAVKHPGIAEQLLQFTKKHKILSSLLFIVILKAIVFILVSIIMSIFSMSYVPLQPQVIVLLLPIVE</sequence>
<dbReference type="AlphaFoldDB" id="A0A1D3JIV0"/>
<dbReference type="GeneID" id="39866953"/>
<keyword evidence="1" id="KW-0812">Transmembrane</keyword>
<evidence type="ECO:0008006" key="4">
    <source>
        <dbReference type="Google" id="ProtNLM"/>
    </source>
</evidence>
<feature type="transmembrane region" description="Helical" evidence="1">
    <location>
        <begin position="199"/>
        <end position="224"/>
    </location>
</feature>
<evidence type="ECO:0000256" key="1">
    <source>
        <dbReference type="SAM" id="Phobius"/>
    </source>
</evidence>
<proteinExistence type="predicted"/>